<feature type="region of interest" description="Disordered" evidence="1">
    <location>
        <begin position="165"/>
        <end position="197"/>
    </location>
</feature>
<evidence type="ECO:0000313" key="3">
    <source>
        <dbReference type="Proteomes" id="UP000245383"/>
    </source>
</evidence>
<feature type="non-terminal residue" evidence="2">
    <location>
        <position position="1"/>
    </location>
</feature>
<dbReference type="Proteomes" id="UP000245383">
    <property type="component" value="Unassembled WGS sequence"/>
</dbReference>
<organism evidence="2 3">
    <name type="scientific">Smittium simulii</name>
    <dbReference type="NCBI Taxonomy" id="133385"/>
    <lineage>
        <taxon>Eukaryota</taxon>
        <taxon>Fungi</taxon>
        <taxon>Fungi incertae sedis</taxon>
        <taxon>Zoopagomycota</taxon>
        <taxon>Kickxellomycotina</taxon>
        <taxon>Harpellomycetes</taxon>
        <taxon>Harpellales</taxon>
        <taxon>Legeriomycetaceae</taxon>
        <taxon>Smittium</taxon>
    </lineage>
</organism>
<keyword evidence="3" id="KW-1185">Reference proteome</keyword>
<sequence length="197" mass="22533">FVGMICQTPSFNKAAYLTAKKTDSASFDPKNRKINQDNDEDIDPISAVKKLISDLAIQKNMYEKYRDRIFEANRARIQDQNREVVYYSNPIHKPLENYCQFKINDTKSPLRQNQRFLQRSNQTYQRCEDITERLGRIYWGNASNASCTTAGTSNAKKTAVIKKPSALNKEKLGVNTDYNQSSNKKSNTVGRATGKME</sequence>
<accession>A0A2T9Y0C5</accession>
<evidence type="ECO:0000313" key="2">
    <source>
        <dbReference type="EMBL" id="PVU85775.1"/>
    </source>
</evidence>
<feature type="compositionally biased region" description="Polar residues" evidence="1">
    <location>
        <begin position="176"/>
        <end position="190"/>
    </location>
</feature>
<protein>
    <submittedName>
        <fullName evidence="2">Uncharacterized protein</fullName>
    </submittedName>
</protein>
<reference evidence="2 3" key="1">
    <citation type="journal article" date="2018" name="MBio">
        <title>Comparative Genomics Reveals the Core Gene Toolbox for the Fungus-Insect Symbiosis.</title>
        <authorList>
            <person name="Wang Y."/>
            <person name="Stata M."/>
            <person name="Wang W."/>
            <person name="Stajich J.E."/>
            <person name="White M.M."/>
            <person name="Moncalvo J.M."/>
        </authorList>
    </citation>
    <scope>NUCLEOTIDE SEQUENCE [LARGE SCALE GENOMIC DNA]</scope>
    <source>
        <strain evidence="2 3">SWE-8-4</strain>
    </source>
</reference>
<dbReference type="AlphaFoldDB" id="A0A2T9Y0C5"/>
<gene>
    <name evidence="2" type="ORF">BB561_006900</name>
</gene>
<name>A0A2T9Y0C5_9FUNG</name>
<evidence type="ECO:0000256" key="1">
    <source>
        <dbReference type="SAM" id="MobiDB-lite"/>
    </source>
</evidence>
<dbReference type="EMBL" id="MBFR01000792">
    <property type="protein sequence ID" value="PVU85775.1"/>
    <property type="molecule type" value="Genomic_DNA"/>
</dbReference>
<proteinExistence type="predicted"/>
<comment type="caution">
    <text evidence="2">The sequence shown here is derived from an EMBL/GenBank/DDBJ whole genome shotgun (WGS) entry which is preliminary data.</text>
</comment>